<organism evidence="3 4">
    <name type="scientific">Hyphococcus lacteus</name>
    <dbReference type="NCBI Taxonomy" id="3143536"/>
    <lineage>
        <taxon>Bacteria</taxon>
        <taxon>Pseudomonadati</taxon>
        <taxon>Pseudomonadota</taxon>
        <taxon>Alphaproteobacteria</taxon>
        <taxon>Parvularculales</taxon>
        <taxon>Parvularculaceae</taxon>
        <taxon>Hyphococcus</taxon>
    </lineage>
</organism>
<dbReference type="PROSITE" id="PS50975">
    <property type="entry name" value="ATP_GRASP"/>
    <property type="match status" value="1"/>
</dbReference>
<feature type="domain" description="ATP-grasp" evidence="2">
    <location>
        <begin position="125"/>
        <end position="310"/>
    </location>
</feature>
<dbReference type="SUPFAM" id="SSF56059">
    <property type="entry name" value="Glutathione synthetase ATP-binding domain-like"/>
    <property type="match status" value="1"/>
</dbReference>
<dbReference type="Pfam" id="PF15632">
    <property type="entry name" value="ATPgrasp_Ter"/>
    <property type="match status" value="1"/>
</dbReference>
<evidence type="ECO:0000259" key="2">
    <source>
        <dbReference type="PROSITE" id="PS50975"/>
    </source>
</evidence>
<reference evidence="3 4" key="1">
    <citation type="submission" date="2024-05" db="EMBL/GenBank/DDBJ databases">
        <title>Three bacterial strains, DH-69, EH-24, and ECK-19 isolated from coastal sediments.</title>
        <authorList>
            <person name="Ye Y.-Q."/>
            <person name="Du Z.-J."/>
        </authorList>
    </citation>
    <scope>NUCLEOTIDE SEQUENCE [LARGE SCALE GENOMIC DNA]</scope>
    <source>
        <strain evidence="3 4">ECK-19</strain>
    </source>
</reference>
<dbReference type="Proteomes" id="UP001560685">
    <property type="component" value="Unassembled WGS sequence"/>
</dbReference>
<proteinExistence type="predicted"/>
<dbReference type="RefSeq" id="WP_369313348.1">
    <property type="nucleotide sequence ID" value="NZ_JBEHZE010000001.1"/>
</dbReference>
<accession>A0ABV3Z7K1</accession>
<dbReference type="InterPro" id="IPR011761">
    <property type="entry name" value="ATP-grasp"/>
</dbReference>
<name>A0ABV3Z7K1_9PROT</name>
<sequence>MKPGRVIVTYGRSLMSLVIAQSLSRHGVEVIGCDNVDLTVLSFSRHVEDTFVHPPLEDDEDAYFDSLIENIGKFRPEDDRPYLLMPVFQNTAAIARNRNRLEQLITIAAPQWESIEKIFPKHNLAKTAAETNANIPKTLYADDLNNVEDKIRALKAPLMIKPTAGVGGRGITTHETTAEALEALTAFKEETGETPLIQEKAQGEDYCFTGLFRNGELLAHMAYRNLKSFPIDTGAGSFRKTVEDSPFIESAAALMKATNWTGVAEIDFLWTGKKDDAPTIIEVNPRFWAGLFHSIKSGIDFPWLLYQLFTTGETDQPPVVRVGEITKTPGLWLASTAQEIAESDFQFDRLKDAWQSEDNANILQKVGNVSSAISDAVDLDDACFRLIEAFDTAKNSSDELSEVKDPFAGLGILFVLSSLARHGHLPPEMKG</sequence>
<evidence type="ECO:0000313" key="4">
    <source>
        <dbReference type="Proteomes" id="UP001560685"/>
    </source>
</evidence>
<protein>
    <submittedName>
        <fullName evidence="3">ATP-grasp domain-containing protein</fullName>
    </submittedName>
</protein>
<evidence type="ECO:0000256" key="1">
    <source>
        <dbReference type="PROSITE-ProRule" id="PRU00409"/>
    </source>
</evidence>
<keyword evidence="4" id="KW-1185">Reference proteome</keyword>
<keyword evidence="1" id="KW-0067">ATP-binding</keyword>
<dbReference type="EMBL" id="JBEHZE010000001">
    <property type="protein sequence ID" value="MEX6633391.1"/>
    <property type="molecule type" value="Genomic_DNA"/>
</dbReference>
<gene>
    <name evidence="3" type="ORF">ABFZ84_07490</name>
</gene>
<keyword evidence="1" id="KW-0547">Nucleotide-binding</keyword>
<dbReference type="Gene3D" id="3.30.470.20">
    <property type="entry name" value="ATP-grasp fold, B domain"/>
    <property type="match status" value="2"/>
</dbReference>
<comment type="caution">
    <text evidence="3">The sequence shown here is derived from an EMBL/GenBank/DDBJ whole genome shotgun (WGS) entry which is preliminary data.</text>
</comment>
<evidence type="ECO:0000313" key="3">
    <source>
        <dbReference type="EMBL" id="MEX6633391.1"/>
    </source>
</evidence>